<sequence length="160" mass="17561">MKVSSLTVLFSKLKVIRTNSYLVFSLLCPFFGFSQFSLTGNVKDETDPVAYANVVLQGDEGKLIAGTITDERGNFEIIADNGIYTLLISFMGYKDYKKEITLNGDISVGEIRLQENVGQLDEVVITGQRPLIEQKPDRLVYNVENSISSIGGNAANVLAT</sequence>
<feature type="non-terminal residue" evidence="1">
    <location>
        <position position="160"/>
    </location>
</feature>
<dbReference type="RefSeq" id="WP_187966774.1">
    <property type="nucleotide sequence ID" value="NZ_JACVDC010000067.1"/>
</dbReference>
<keyword evidence="1" id="KW-0378">Hydrolase</keyword>
<protein>
    <submittedName>
        <fullName evidence="1">Carboxypeptidase-like regulatory domain-containing protein</fullName>
    </submittedName>
</protein>
<keyword evidence="1" id="KW-0645">Protease</keyword>
<keyword evidence="1" id="KW-0121">Carboxypeptidase</keyword>
<dbReference type="GO" id="GO:0004180">
    <property type="term" value="F:carboxypeptidase activity"/>
    <property type="evidence" value="ECO:0007669"/>
    <property type="project" value="UniProtKB-KW"/>
</dbReference>
<dbReference type="SUPFAM" id="SSF49464">
    <property type="entry name" value="Carboxypeptidase regulatory domain-like"/>
    <property type="match status" value="1"/>
</dbReference>
<dbReference type="AlphaFoldDB" id="A0A926JUK3"/>
<proteinExistence type="predicted"/>
<dbReference type="Pfam" id="PF13715">
    <property type="entry name" value="CarbopepD_reg_2"/>
    <property type="match status" value="1"/>
</dbReference>
<evidence type="ECO:0000313" key="2">
    <source>
        <dbReference type="Proteomes" id="UP000653730"/>
    </source>
</evidence>
<dbReference type="Proteomes" id="UP000653730">
    <property type="component" value="Unassembled WGS sequence"/>
</dbReference>
<name>A0A926JUK3_9FLAO</name>
<keyword evidence="2" id="KW-1185">Reference proteome</keyword>
<gene>
    <name evidence="1" type="ORF">IBL28_16835</name>
</gene>
<reference evidence="1 2" key="1">
    <citation type="submission" date="2020-09" db="EMBL/GenBank/DDBJ databases">
        <title>Sinomicrobium weinanense sp. nov., a halophilic bacteria isolated from saline-alkali soil.</title>
        <authorList>
            <person name="Wu P."/>
            <person name="Ren H."/>
            <person name="Mei Y."/>
            <person name="Liang Y."/>
            <person name="Chen Z."/>
        </authorList>
    </citation>
    <scope>NUCLEOTIDE SEQUENCE [LARGE SCALE GENOMIC DNA]</scope>
    <source>
        <strain evidence="1 2">FJxs</strain>
    </source>
</reference>
<evidence type="ECO:0000313" key="1">
    <source>
        <dbReference type="EMBL" id="MBC9797641.1"/>
    </source>
</evidence>
<dbReference type="Gene3D" id="2.60.40.1120">
    <property type="entry name" value="Carboxypeptidase-like, regulatory domain"/>
    <property type="match status" value="1"/>
</dbReference>
<organism evidence="1 2">
    <name type="scientific">Sinomicrobium weinanense</name>
    <dbReference type="NCBI Taxonomy" id="2842200"/>
    <lineage>
        <taxon>Bacteria</taxon>
        <taxon>Pseudomonadati</taxon>
        <taxon>Bacteroidota</taxon>
        <taxon>Flavobacteriia</taxon>
        <taxon>Flavobacteriales</taxon>
        <taxon>Flavobacteriaceae</taxon>
        <taxon>Sinomicrobium</taxon>
    </lineage>
</organism>
<dbReference type="EMBL" id="JACVDC010000067">
    <property type="protein sequence ID" value="MBC9797641.1"/>
    <property type="molecule type" value="Genomic_DNA"/>
</dbReference>
<dbReference type="InterPro" id="IPR008969">
    <property type="entry name" value="CarboxyPept-like_regulatory"/>
</dbReference>
<accession>A0A926JUK3</accession>
<comment type="caution">
    <text evidence="1">The sequence shown here is derived from an EMBL/GenBank/DDBJ whole genome shotgun (WGS) entry which is preliminary data.</text>
</comment>